<evidence type="ECO:0000256" key="1">
    <source>
        <dbReference type="ARBA" id="ARBA00004251"/>
    </source>
</evidence>
<dbReference type="Gene3D" id="2.60.40.10">
    <property type="entry name" value="Immunoglobulins"/>
    <property type="match status" value="3"/>
</dbReference>
<evidence type="ECO:0000259" key="11">
    <source>
        <dbReference type="PROSITE" id="PS50835"/>
    </source>
</evidence>
<evidence type="ECO:0000256" key="5">
    <source>
        <dbReference type="ARBA" id="ARBA00022989"/>
    </source>
</evidence>
<protein>
    <recommendedName>
        <fullName evidence="11">Ig-like domain-containing protein</fullName>
    </recommendedName>
</protein>
<comment type="subcellular location">
    <subcellularLocation>
        <location evidence="1">Cell membrane</location>
        <topology evidence="1">Single-pass type I membrane protein</topology>
    </subcellularLocation>
</comment>
<dbReference type="EMBL" id="JAFJMO010000009">
    <property type="protein sequence ID" value="KAJ8268481.1"/>
    <property type="molecule type" value="Genomic_DNA"/>
</dbReference>
<dbReference type="GO" id="GO:0031295">
    <property type="term" value="P:T cell costimulation"/>
    <property type="evidence" value="ECO:0007669"/>
    <property type="project" value="TreeGrafter"/>
</dbReference>
<keyword evidence="3" id="KW-0812">Transmembrane</keyword>
<dbReference type="GO" id="GO:0042102">
    <property type="term" value="P:positive regulation of T cell proliferation"/>
    <property type="evidence" value="ECO:0007669"/>
    <property type="project" value="TreeGrafter"/>
</dbReference>
<evidence type="ECO:0000256" key="7">
    <source>
        <dbReference type="ARBA" id="ARBA00023157"/>
    </source>
</evidence>
<keyword evidence="8" id="KW-0675">Receptor</keyword>
<dbReference type="InterPro" id="IPR007110">
    <property type="entry name" value="Ig-like_dom"/>
</dbReference>
<sequence>MCTGHGTSHSNSYCGRKYDAHSIWLNFQGSVGVFWRNKYHTNHHATEPSGCTFVGELTMETMLVCVWLVSSLIHTISGCSLSAPEGVTGYTGGSVLLSCFCTDGGTIPRSARWLFQPGPTMIILWSHGRVDDRYKDRALISDSPGNMSLRLSDLTLSDWGTYWCEADGQFKDITLTVKGCSLSAPGEVTGYTRGSVLLPCFCTNGGTITRSARWFFLQNFTITLWSRGQVDDRYKDRALIFVSPGNMSLRLSDLTLSDEGTYRCETDGPYRDITLTVKGCVFSDSGPIHITGSTGHSVVLPCACTEVQIKPKQIKWTADLGNQNTVIFPQGPTSGNDRYKHRVQLLDSVSPGNLSLRLSDLTLSDGGTYRCEADRQFKDITLTV</sequence>
<feature type="non-terminal residue" evidence="12">
    <location>
        <position position="1"/>
    </location>
</feature>
<feature type="domain" description="Ig-like" evidence="11">
    <location>
        <begin position="269"/>
        <end position="381"/>
    </location>
</feature>
<dbReference type="InterPro" id="IPR013783">
    <property type="entry name" value="Ig-like_fold"/>
</dbReference>
<dbReference type="InterPro" id="IPR003599">
    <property type="entry name" value="Ig_sub"/>
</dbReference>
<accession>A0A9Q1HXP0</accession>
<dbReference type="AlphaFoldDB" id="A0A9Q1HXP0"/>
<organism evidence="12 13">
    <name type="scientific">Conger conger</name>
    <name type="common">Conger eel</name>
    <name type="synonym">Muraena conger</name>
    <dbReference type="NCBI Taxonomy" id="82655"/>
    <lineage>
        <taxon>Eukaryota</taxon>
        <taxon>Metazoa</taxon>
        <taxon>Chordata</taxon>
        <taxon>Craniata</taxon>
        <taxon>Vertebrata</taxon>
        <taxon>Euteleostomi</taxon>
        <taxon>Actinopterygii</taxon>
        <taxon>Neopterygii</taxon>
        <taxon>Teleostei</taxon>
        <taxon>Anguilliformes</taxon>
        <taxon>Congridae</taxon>
        <taxon>Conger</taxon>
    </lineage>
</organism>
<keyword evidence="2" id="KW-1003">Cell membrane</keyword>
<dbReference type="OrthoDB" id="6157407at2759"/>
<dbReference type="SMART" id="SM00408">
    <property type="entry name" value="IGc2"/>
    <property type="match status" value="3"/>
</dbReference>
<keyword evidence="7" id="KW-1015">Disulfide bond</keyword>
<keyword evidence="4" id="KW-0732">Signal</keyword>
<evidence type="ECO:0000256" key="8">
    <source>
        <dbReference type="ARBA" id="ARBA00023170"/>
    </source>
</evidence>
<dbReference type="InterPro" id="IPR013106">
    <property type="entry name" value="Ig_V-set"/>
</dbReference>
<evidence type="ECO:0000313" key="13">
    <source>
        <dbReference type="Proteomes" id="UP001152803"/>
    </source>
</evidence>
<evidence type="ECO:0000256" key="6">
    <source>
        <dbReference type="ARBA" id="ARBA00023136"/>
    </source>
</evidence>
<name>A0A9Q1HXP0_CONCO</name>
<dbReference type="PANTHER" id="PTHR25466">
    <property type="entry name" value="T-LYMPHOCYTE ACTIVATION ANTIGEN"/>
    <property type="match status" value="1"/>
</dbReference>
<evidence type="ECO:0000256" key="9">
    <source>
        <dbReference type="ARBA" id="ARBA00023180"/>
    </source>
</evidence>
<dbReference type="GO" id="GO:0009897">
    <property type="term" value="C:external side of plasma membrane"/>
    <property type="evidence" value="ECO:0007669"/>
    <property type="project" value="TreeGrafter"/>
</dbReference>
<comment type="caution">
    <text evidence="12">The sequence shown here is derived from an EMBL/GenBank/DDBJ whole genome shotgun (WGS) entry which is preliminary data.</text>
</comment>
<proteinExistence type="predicted"/>
<reference evidence="12" key="1">
    <citation type="journal article" date="2023" name="Science">
        <title>Genome structures resolve the early diversification of teleost fishes.</title>
        <authorList>
            <person name="Parey E."/>
            <person name="Louis A."/>
            <person name="Montfort J."/>
            <person name="Bouchez O."/>
            <person name="Roques C."/>
            <person name="Iampietro C."/>
            <person name="Lluch J."/>
            <person name="Castinel A."/>
            <person name="Donnadieu C."/>
            <person name="Desvignes T."/>
            <person name="Floi Bucao C."/>
            <person name="Jouanno E."/>
            <person name="Wen M."/>
            <person name="Mejri S."/>
            <person name="Dirks R."/>
            <person name="Jansen H."/>
            <person name="Henkel C."/>
            <person name="Chen W.J."/>
            <person name="Zahm M."/>
            <person name="Cabau C."/>
            <person name="Klopp C."/>
            <person name="Thompson A.W."/>
            <person name="Robinson-Rechavi M."/>
            <person name="Braasch I."/>
            <person name="Lecointre G."/>
            <person name="Bobe J."/>
            <person name="Postlethwait J.H."/>
            <person name="Berthelot C."/>
            <person name="Roest Crollius H."/>
            <person name="Guiguen Y."/>
        </authorList>
    </citation>
    <scope>NUCLEOTIDE SEQUENCE</scope>
    <source>
        <strain evidence="12">Concon-B</strain>
    </source>
</reference>
<dbReference type="SMART" id="SM00406">
    <property type="entry name" value="IGv"/>
    <property type="match status" value="3"/>
</dbReference>
<dbReference type="GO" id="GO:0042130">
    <property type="term" value="P:negative regulation of T cell proliferation"/>
    <property type="evidence" value="ECO:0007669"/>
    <property type="project" value="TreeGrafter"/>
</dbReference>
<keyword evidence="6" id="KW-0472">Membrane</keyword>
<gene>
    <name evidence="12" type="ORF">COCON_G00136530</name>
</gene>
<evidence type="ECO:0000256" key="2">
    <source>
        <dbReference type="ARBA" id="ARBA00022475"/>
    </source>
</evidence>
<dbReference type="GO" id="GO:0071222">
    <property type="term" value="P:cellular response to lipopolysaccharide"/>
    <property type="evidence" value="ECO:0007669"/>
    <property type="project" value="TreeGrafter"/>
</dbReference>
<dbReference type="PANTHER" id="PTHR25466:SF14">
    <property type="entry name" value="BUTYROPHILIN SUBFAMILY 2 MEMBER A2-LIKE-RELATED"/>
    <property type="match status" value="1"/>
</dbReference>
<dbReference type="Pfam" id="PF07686">
    <property type="entry name" value="V-set"/>
    <property type="match status" value="3"/>
</dbReference>
<evidence type="ECO:0000256" key="4">
    <source>
        <dbReference type="ARBA" id="ARBA00022729"/>
    </source>
</evidence>
<keyword evidence="10" id="KW-0393">Immunoglobulin domain</keyword>
<evidence type="ECO:0000313" key="12">
    <source>
        <dbReference type="EMBL" id="KAJ8268481.1"/>
    </source>
</evidence>
<dbReference type="SUPFAM" id="SSF48726">
    <property type="entry name" value="Immunoglobulin"/>
    <property type="match status" value="3"/>
</dbReference>
<dbReference type="InterPro" id="IPR051713">
    <property type="entry name" value="T-cell_Activation_Regulation"/>
</dbReference>
<dbReference type="InterPro" id="IPR036179">
    <property type="entry name" value="Ig-like_dom_sf"/>
</dbReference>
<evidence type="ECO:0000256" key="3">
    <source>
        <dbReference type="ARBA" id="ARBA00022692"/>
    </source>
</evidence>
<keyword evidence="5" id="KW-1133">Transmembrane helix</keyword>
<dbReference type="GO" id="GO:0006955">
    <property type="term" value="P:immune response"/>
    <property type="evidence" value="ECO:0007669"/>
    <property type="project" value="TreeGrafter"/>
</dbReference>
<keyword evidence="13" id="KW-1185">Reference proteome</keyword>
<feature type="domain" description="Ig-like" evidence="11">
    <location>
        <begin position="92"/>
        <end position="176"/>
    </location>
</feature>
<dbReference type="GO" id="GO:0007166">
    <property type="term" value="P:cell surface receptor signaling pathway"/>
    <property type="evidence" value="ECO:0007669"/>
    <property type="project" value="TreeGrafter"/>
</dbReference>
<keyword evidence="9" id="KW-0325">Glycoprotein</keyword>
<dbReference type="InterPro" id="IPR003598">
    <property type="entry name" value="Ig_sub2"/>
</dbReference>
<dbReference type="Proteomes" id="UP001152803">
    <property type="component" value="Unassembled WGS sequence"/>
</dbReference>
<dbReference type="SMART" id="SM00409">
    <property type="entry name" value="IG"/>
    <property type="match status" value="3"/>
</dbReference>
<evidence type="ECO:0000256" key="10">
    <source>
        <dbReference type="ARBA" id="ARBA00023319"/>
    </source>
</evidence>
<dbReference type="PROSITE" id="PS50835">
    <property type="entry name" value="IG_LIKE"/>
    <property type="match status" value="2"/>
</dbReference>